<reference evidence="8" key="1">
    <citation type="submission" date="2021-07" db="EMBL/GenBank/DDBJ databases">
        <title>Prevalence and characterization of methicillin-resistant Macrococcus spp. in food producing animals and meat in Switzerland in 2019.</title>
        <authorList>
            <person name="Keller J.E."/>
            <person name="Schwendener S."/>
            <person name="Neuenschwander J."/>
            <person name="Overesch G."/>
            <person name="Perreten V."/>
        </authorList>
    </citation>
    <scope>NUCLEOTIDE SEQUENCE</scope>
    <source>
        <strain evidence="8">19Msa1099</strain>
    </source>
</reference>
<dbReference type="PANTHER" id="PTHR43429">
    <property type="entry name" value="PYRIDINE NUCLEOTIDE-DISULFIDE OXIDOREDUCTASE DOMAIN-CONTAINING"/>
    <property type="match status" value="1"/>
</dbReference>
<gene>
    <name evidence="8" type="ORF">KYI10_03185</name>
</gene>
<dbReference type="EMBL" id="CP079955">
    <property type="protein sequence ID" value="QYA33891.1"/>
    <property type="molecule type" value="Genomic_DNA"/>
</dbReference>
<dbReference type="InterPro" id="IPR004099">
    <property type="entry name" value="Pyr_nucl-diS_OxRdtase_dimer"/>
</dbReference>
<proteinExistence type="predicted"/>
<comment type="cofactor">
    <cofactor evidence="1">
        <name>FAD</name>
        <dbReference type="ChEBI" id="CHEBI:57692"/>
    </cofactor>
</comment>
<dbReference type="AlphaFoldDB" id="A0AAT9P901"/>
<keyword evidence="2" id="KW-0285">Flavoprotein</keyword>
<evidence type="ECO:0000256" key="2">
    <source>
        <dbReference type="ARBA" id="ARBA00022630"/>
    </source>
</evidence>
<evidence type="ECO:0000256" key="3">
    <source>
        <dbReference type="ARBA" id="ARBA00022827"/>
    </source>
</evidence>
<dbReference type="InterPro" id="IPR050260">
    <property type="entry name" value="FAD-bd_OxRdtase"/>
</dbReference>
<evidence type="ECO:0000259" key="6">
    <source>
        <dbReference type="Pfam" id="PF02852"/>
    </source>
</evidence>
<protein>
    <submittedName>
        <fullName evidence="8">CoA-disulfide reductase</fullName>
        <ecNumber evidence="8">1.8.1.14</ecNumber>
    </submittedName>
</protein>
<sequence>MMKIIIVGAVAGGATVASQIRRLDADADITIYEKDRDMSYANCGLPYYIGETVASRDNIVMATPDTFNDNRNIQVHTYHEVTRLYPDDKKIEIYNHQTKETFTDTYDYLILSPGASQIVPDLYKHDHVFQVRNLEDTDKIDQYIERTHAQRALVVGGGYISLEMAENLKHRGLDVTLVHRSSHFLKQMSRDITDTVPQVLEDNGIHLKLEDEVARINEHTVTFKSGDTDTFDIIITALGLQPNTKFIGDALELNDKGYIKVNRYFETSNPSIYALGDAIETFYRHIDKTATIALAWGTHRAASIIAHNLFHKDREAFKGLLGSNILRLFDHTYASVGLTEALVLEMDNIAHVSHTQKHKASYMPYSSPLSITVYYEQSTGKILSASVSGKSGVDKRIDVLSTAMIGGLTIYDFKDIEVAYHPDYSSPKDIINMLGYKAK</sequence>
<evidence type="ECO:0000259" key="7">
    <source>
        <dbReference type="Pfam" id="PF07992"/>
    </source>
</evidence>
<feature type="domain" description="FAD/NAD(P)-binding" evidence="7">
    <location>
        <begin position="2"/>
        <end position="283"/>
    </location>
</feature>
<keyword evidence="3" id="KW-0274">FAD</keyword>
<dbReference type="InterPro" id="IPR023753">
    <property type="entry name" value="FAD/NAD-binding_dom"/>
</dbReference>
<dbReference type="NCBIfam" id="NF010037">
    <property type="entry name" value="PRK13512.1"/>
    <property type="match status" value="1"/>
</dbReference>
<evidence type="ECO:0000313" key="8">
    <source>
        <dbReference type="EMBL" id="QYA33891.1"/>
    </source>
</evidence>
<keyword evidence="4 8" id="KW-0560">Oxidoreductase</keyword>
<evidence type="ECO:0000256" key="1">
    <source>
        <dbReference type="ARBA" id="ARBA00001974"/>
    </source>
</evidence>
<feature type="domain" description="Pyridine nucleotide-disulphide oxidoreductase dimerisation" evidence="6">
    <location>
        <begin position="329"/>
        <end position="425"/>
    </location>
</feature>
<dbReference type="Pfam" id="PF07992">
    <property type="entry name" value="Pyr_redox_2"/>
    <property type="match status" value="1"/>
</dbReference>
<evidence type="ECO:0000256" key="4">
    <source>
        <dbReference type="ARBA" id="ARBA00023002"/>
    </source>
</evidence>
<dbReference type="PANTHER" id="PTHR43429:SF1">
    <property type="entry name" value="NAD(P)H SULFUR OXIDOREDUCTASE (COA-DEPENDENT)"/>
    <property type="match status" value="1"/>
</dbReference>
<keyword evidence="5" id="KW-0676">Redox-active center</keyword>
<organism evidence="8">
    <name type="scientific">Macrococcus psychrotolerans</name>
    <dbReference type="NCBI Taxonomy" id="3039389"/>
    <lineage>
        <taxon>Bacteria</taxon>
        <taxon>Bacillati</taxon>
        <taxon>Bacillota</taxon>
        <taxon>Bacilli</taxon>
        <taxon>Bacillales</taxon>
        <taxon>Staphylococcaceae</taxon>
        <taxon>Macrococcus</taxon>
    </lineage>
</organism>
<accession>A0AAT9P901</accession>
<dbReference type="GO" id="GO:0050451">
    <property type="term" value="F:CoA-disulfide reductase (NADPH) activity"/>
    <property type="evidence" value="ECO:0007669"/>
    <property type="project" value="UniProtKB-EC"/>
</dbReference>
<dbReference type="EC" id="1.8.1.14" evidence="8"/>
<name>A0AAT9P901_9STAP</name>
<dbReference type="Pfam" id="PF02852">
    <property type="entry name" value="Pyr_redox_dim"/>
    <property type="match status" value="1"/>
</dbReference>
<evidence type="ECO:0000256" key="5">
    <source>
        <dbReference type="ARBA" id="ARBA00023284"/>
    </source>
</evidence>